<dbReference type="OrthoDB" id="9911559at2"/>
<proteinExistence type="predicted"/>
<protein>
    <submittedName>
        <fullName evidence="2">Uncharacterized protein</fullName>
    </submittedName>
</protein>
<dbReference type="Proteomes" id="UP000294901">
    <property type="component" value="Unassembled WGS sequence"/>
</dbReference>
<dbReference type="RefSeq" id="WP_133871423.1">
    <property type="nucleotide sequence ID" value="NZ_BOMD01000101.1"/>
</dbReference>
<reference evidence="2 3" key="1">
    <citation type="submission" date="2019-03" db="EMBL/GenBank/DDBJ databases">
        <title>Sequencing the genomes of 1000 actinobacteria strains.</title>
        <authorList>
            <person name="Klenk H.-P."/>
        </authorList>
    </citation>
    <scope>NUCLEOTIDE SEQUENCE [LARGE SCALE GENOMIC DNA]</scope>
    <source>
        <strain evidence="2 3">DSM 43805</strain>
    </source>
</reference>
<dbReference type="EMBL" id="SNWR01000001">
    <property type="protein sequence ID" value="TDO36708.1"/>
    <property type="molecule type" value="Genomic_DNA"/>
</dbReference>
<comment type="caution">
    <text evidence="2">The sequence shown here is derived from an EMBL/GenBank/DDBJ whole genome shotgun (WGS) entry which is preliminary data.</text>
</comment>
<keyword evidence="1" id="KW-0812">Transmembrane</keyword>
<evidence type="ECO:0000256" key="1">
    <source>
        <dbReference type="SAM" id="Phobius"/>
    </source>
</evidence>
<keyword evidence="1" id="KW-1133">Transmembrane helix</keyword>
<organism evidence="2 3">
    <name type="scientific">Paractinoplanes brasiliensis</name>
    <dbReference type="NCBI Taxonomy" id="52695"/>
    <lineage>
        <taxon>Bacteria</taxon>
        <taxon>Bacillati</taxon>
        <taxon>Actinomycetota</taxon>
        <taxon>Actinomycetes</taxon>
        <taxon>Micromonosporales</taxon>
        <taxon>Micromonosporaceae</taxon>
        <taxon>Paractinoplanes</taxon>
    </lineage>
</organism>
<accession>A0A4V3C7C1</accession>
<keyword evidence="1" id="KW-0472">Membrane</keyword>
<gene>
    <name evidence="2" type="ORF">C8E87_0289</name>
</gene>
<sequence length="92" mass="10244">MKRRPHPDSDSVPRAVGRVAGRVHLGPAVGRVPPIERAHTEITHLDEPPKPVFADTSGIRHRRLRRVSYAVAALLLTVLLAFWISQLSGAWR</sequence>
<feature type="transmembrane region" description="Helical" evidence="1">
    <location>
        <begin position="67"/>
        <end position="85"/>
    </location>
</feature>
<evidence type="ECO:0000313" key="2">
    <source>
        <dbReference type="EMBL" id="TDO36708.1"/>
    </source>
</evidence>
<keyword evidence="3" id="KW-1185">Reference proteome</keyword>
<name>A0A4V3C7C1_9ACTN</name>
<dbReference type="AlphaFoldDB" id="A0A4V3C7C1"/>
<evidence type="ECO:0000313" key="3">
    <source>
        <dbReference type="Proteomes" id="UP000294901"/>
    </source>
</evidence>